<dbReference type="InterPro" id="IPR027478">
    <property type="entry name" value="LdcA_N"/>
</dbReference>
<dbReference type="EMBL" id="CP033464">
    <property type="protein sequence ID" value="QDX94273.1"/>
    <property type="molecule type" value="Genomic_DNA"/>
</dbReference>
<evidence type="ECO:0000313" key="2">
    <source>
        <dbReference type="Proteomes" id="UP000319432"/>
    </source>
</evidence>
<keyword evidence="2" id="KW-1185">Reference proteome</keyword>
<evidence type="ECO:0000313" key="1">
    <source>
        <dbReference type="EMBL" id="QDX94273.1"/>
    </source>
</evidence>
<name>A0A502IR71_BRELA</name>
<gene>
    <name evidence="1" type="ORF">EEL30_19500</name>
</gene>
<proteinExistence type="predicted"/>
<accession>A0A502IR71</accession>
<dbReference type="InterPro" id="IPR029062">
    <property type="entry name" value="Class_I_gatase-like"/>
</dbReference>
<dbReference type="AlphaFoldDB" id="A0A502IR71"/>
<dbReference type="Proteomes" id="UP000319432">
    <property type="component" value="Chromosome"/>
</dbReference>
<dbReference type="Gene3D" id="3.40.50.10740">
    <property type="entry name" value="Class I glutamine amidotransferase-like"/>
    <property type="match status" value="1"/>
</dbReference>
<dbReference type="OrthoDB" id="9807329at2"/>
<organism evidence="1 2">
    <name type="scientific">Brevibacillus laterosporus</name>
    <name type="common">Bacillus laterosporus</name>
    <dbReference type="NCBI Taxonomy" id="1465"/>
    <lineage>
        <taxon>Bacteria</taxon>
        <taxon>Bacillati</taxon>
        <taxon>Bacillota</taxon>
        <taxon>Bacilli</taxon>
        <taxon>Bacillales</taxon>
        <taxon>Paenibacillaceae</taxon>
        <taxon>Brevibacillus</taxon>
    </lineage>
</organism>
<reference evidence="1 2" key="1">
    <citation type="submission" date="2018-11" db="EMBL/GenBank/DDBJ databases">
        <title>Phylogenetic determinants of toxin gene distribution in genomes of Brevibacillus laterosporus.</title>
        <authorList>
            <person name="Glare T.R."/>
            <person name="Durrant A."/>
            <person name="Berry C."/>
            <person name="Palma L."/>
            <person name="Ormskirk M."/>
            <person name="Cox M.O."/>
        </authorList>
    </citation>
    <scope>NUCLEOTIDE SEQUENCE [LARGE SCALE GENOMIC DNA]</scope>
    <source>
        <strain evidence="1 2">1821L</strain>
    </source>
</reference>
<sequence length="62" mass="7127">MESIFPDKLQMGDMIRVISPSRSLGIIAKELREQALHVLSKQGLRVTFSRHAEEMQGEIYVR</sequence>
<dbReference type="SUPFAM" id="SSF52317">
    <property type="entry name" value="Class I glutamine amidotransferase-like"/>
    <property type="match status" value="1"/>
</dbReference>
<protein>
    <submittedName>
        <fullName evidence="1">Uncharacterized protein</fullName>
    </submittedName>
</protein>